<keyword evidence="2" id="KW-1185">Reference proteome</keyword>
<dbReference type="EMBL" id="CP099420">
    <property type="protein sequence ID" value="USW51776.1"/>
    <property type="molecule type" value="Genomic_DNA"/>
</dbReference>
<protein>
    <submittedName>
        <fullName evidence="1">Uncharacterized protein</fullName>
    </submittedName>
</protein>
<dbReference type="Proteomes" id="UP001056384">
    <property type="component" value="Chromosome 3"/>
</dbReference>
<organism evidence="1 2">
    <name type="scientific">Septoria linicola</name>
    <dbReference type="NCBI Taxonomy" id="215465"/>
    <lineage>
        <taxon>Eukaryota</taxon>
        <taxon>Fungi</taxon>
        <taxon>Dikarya</taxon>
        <taxon>Ascomycota</taxon>
        <taxon>Pezizomycotina</taxon>
        <taxon>Dothideomycetes</taxon>
        <taxon>Dothideomycetidae</taxon>
        <taxon>Mycosphaerellales</taxon>
        <taxon>Mycosphaerellaceae</taxon>
        <taxon>Septoria</taxon>
    </lineage>
</organism>
<gene>
    <name evidence="1" type="ORF">Slin15195_G050950</name>
</gene>
<accession>A0A9Q9AW57</accession>
<proteinExistence type="predicted"/>
<sequence>MDVLRRFFRRSGQTTNLDQGVKEENENPPRYSGIIARTLGDDEKLAYDKDGSRPILDEEGERVTVLVGPKAMKYCVLESKLCKHSGFFEAQRRK</sequence>
<name>A0A9Q9AW57_9PEZI</name>
<reference evidence="1" key="1">
    <citation type="submission" date="2022-06" db="EMBL/GenBank/DDBJ databases">
        <title>Complete genome sequences of two strains of the flax pathogen Septoria linicola.</title>
        <authorList>
            <person name="Lapalu N."/>
            <person name="Simon A."/>
            <person name="Demenou B."/>
            <person name="Paumier D."/>
            <person name="Guillot M.-P."/>
            <person name="Gout L."/>
            <person name="Valade R."/>
        </authorList>
    </citation>
    <scope>NUCLEOTIDE SEQUENCE</scope>
    <source>
        <strain evidence="1">SE15195</strain>
    </source>
</reference>
<evidence type="ECO:0000313" key="2">
    <source>
        <dbReference type="Proteomes" id="UP001056384"/>
    </source>
</evidence>
<evidence type="ECO:0000313" key="1">
    <source>
        <dbReference type="EMBL" id="USW51776.1"/>
    </source>
</evidence>
<dbReference type="AlphaFoldDB" id="A0A9Q9AW57"/>